<reference evidence="3" key="1">
    <citation type="submission" date="2014-03" db="EMBL/GenBank/DDBJ databases">
        <authorList>
            <person name="Aksoy S."/>
            <person name="Warren W."/>
            <person name="Wilson R.K."/>
        </authorList>
    </citation>
    <scope>NUCLEOTIDE SEQUENCE [LARGE SCALE GENOMIC DNA]</scope>
    <source>
        <strain evidence="3">IAEA</strain>
    </source>
</reference>
<protein>
    <submittedName>
        <fullName evidence="2">Uncharacterized protein</fullName>
    </submittedName>
</protein>
<dbReference type="EnsemblMetazoa" id="GBRI033518-RA">
    <property type="protein sequence ID" value="GBRI033518-PA"/>
    <property type="gene ID" value="GBRI033518"/>
</dbReference>
<reference evidence="2" key="2">
    <citation type="submission" date="2020-05" db="UniProtKB">
        <authorList>
            <consortium name="EnsemblMetazoa"/>
        </authorList>
    </citation>
    <scope>IDENTIFICATION</scope>
    <source>
        <strain evidence="2">IAEA</strain>
    </source>
</reference>
<evidence type="ECO:0000256" key="1">
    <source>
        <dbReference type="SAM" id="Phobius"/>
    </source>
</evidence>
<keyword evidence="1" id="KW-1133">Transmembrane helix</keyword>
<dbReference type="Proteomes" id="UP000091820">
    <property type="component" value="Unassembled WGS sequence"/>
</dbReference>
<keyword evidence="3" id="KW-1185">Reference proteome</keyword>
<keyword evidence="1" id="KW-0812">Transmembrane</keyword>
<evidence type="ECO:0000313" key="2">
    <source>
        <dbReference type="EnsemblMetazoa" id="GBRI033518-PA"/>
    </source>
</evidence>
<proteinExistence type="predicted"/>
<dbReference type="VEuPathDB" id="VectorBase:GBRI033518"/>
<feature type="transmembrane region" description="Helical" evidence="1">
    <location>
        <begin position="73"/>
        <end position="96"/>
    </location>
</feature>
<accession>A0A1A9WV09</accession>
<dbReference type="AlphaFoldDB" id="A0A1A9WV09"/>
<name>A0A1A9WV09_9MUSC</name>
<keyword evidence="1" id="KW-0472">Membrane</keyword>
<organism evidence="2 3">
    <name type="scientific">Glossina brevipalpis</name>
    <dbReference type="NCBI Taxonomy" id="37001"/>
    <lineage>
        <taxon>Eukaryota</taxon>
        <taxon>Metazoa</taxon>
        <taxon>Ecdysozoa</taxon>
        <taxon>Arthropoda</taxon>
        <taxon>Hexapoda</taxon>
        <taxon>Insecta</taxon>
        <taxon>Pterygota</taxon>
        <taxon>Neoptera</taxon>
        <taxon>Endopterygota</taxon>
        <taxon>Diptera</taxon>
        <taxon>Brachycera</taxon>
        <taxon>Muscomorpha</taxon>
        <taxon>Hippoboscoidea</taxon>
        <taxon>Glossinidae</taxon>
        <taxon>Glossina</taxon>
    </lineage>
</organism>
<evidence type="ECO:0000313" key="3">
    <source>
        <dbReference type="Proteomes" id="UP000091820"/>
    </source>
</evidence>
<sequence length="101" mass="11518">MEKQDDRTNFKYFKSLLVSPHAIKLRLFFGENRNIKTGPKSNQDCRCWTNIDQSRDAIILTIEALNSSTSNEAFNVLLILLTIHNMAMATAVLTYMDYATA</sequence>